<keyword evidence="2 4" id="KW-0863">Zinc-finger</keyword>
<dbReference type="GO" id="GO:0008270">
    <property type="term" value="F:zinc ion binding"/>
    <property type="evidence" value="ECO:0007669"/>
    <property type="project" value="UniProtKB-KW"/>
</dbReference>
<keyword evidence="3 4" id="KW-0862">Zinc</keyword>
<dbReference type="InterPro" id="IPR051986">
    <property type="entry name" value="Innate_Immune_Apopt_Reg"/>
</dbReference>
<dbReference type="InterPro" id="IPR013083">
    <property type="entry name" value="Znf_RING/FYVE/PHD"/>
</dbReference>
<dbReference type="PANTHER" id="PTHR16295">
    <property type="entry name" value="TRAF-TYPE ZINC FINGER PROTEIN-RELATED"/>
    <property type="match status" value="1"/>
</dbReference>
<protein>
    <recommendedName>
        <fullName evidence="6">TRAF-type domain-containing protein</fullName>
    </recommendedName>
</protein>
<evidence type="ECO:0000313" key="7">
    <source>
        <dbReference type="Ensembl" id="ENSNMLP00000035044.1"/>
    </source>
</evidence>
<proteinExistence type="predicted"/>
<dbReference type="Ensembl" id="ENSNMLT00000039024.1">
    <property type="protein sequence ID" value="ENSNMLP00000035044.1"/>
    <property type="gene ID" value="ENSNMLG00000021758.1"/>
</dbReference>
<reference evidence="7" key="2">
    <citation type="submission" date="2025-09" db="UniProtKB">
        <authorList>
            <consortium name="Ensembl"/>
        </authorList>
    </citation>
    <scope>IDENTIFICATION</scope>
</reference>
<accession>A0A8C6WVP9</accession>
<evidence type="ECO:0000259" key="6">
    <source>
        <dbReference type="PROSITE" id="PS50145"/>
    </source>
</evidence>
<dbReference type="InterPro" id="IPR001293">
    <property type="entry name" value="Znf_TRAF"/>
</dbReference>
<evidence type="ECO:0000313" key="8">
    <source>
        <dbReference type="Proteomes" id="UP000694523"/>
    </source>
</evidence>
<dbReference type="PANTHER" id="PTHR16295:SF17">
    <property type="entry name" value="XIAP-ASSOCIATED FACTOR 1"/>
    <property type="match status" value="1"/>
</dbReference>
<dbReference type="AlphaFoldDB" id="A0A8C6WVP9"/>
<evidence type="ECO:0000256" key="4">
    <source>
        <dbReference type="PROSITE-ProRule" id="PRU00207"/>
    </source>
</evidence>
<dbReference type="Gene3D" id="3.30.40.10">
    <property type="entry name" value="Zinc/RING finger domain, C3HC4 (zinc finger)"/>
    <property type="match status" value="2"/>
</dbReference>
<feature type="domain" description="TRAF-type" evidence="6">
    <location>
        <begin position="26"/>
        <end position="102"/>
    </location>
</feature>
<dbReference type="GO" id="GO:0005739">
    <property type="term" value="C:mitochondrion"/>
    <property type="evidence" value="ECO:0007669"/>
    <property type="project" value="TreeGrafter"/>
</dbReference>
<dbReference type="PROSITE" id="PS50145">
    <property type="entry name" value="ZF_TRAF"/>
    <property type="match status" value="1"/>
</dbReference>
<feature type="region of interest" description="Disordered" evidence="5">
    <location>
        <begin position="133"/>
        <end position="153"/>
    </location>
</feature>
<evidence type="ECO:0000256" key="1">
    <source>
        <dbReference type="ARBA" id="ARBA00022723"/>
    </source>
</evidence>
<keyword evidence="1 4" id="KW-0479">Metal-binding</keyword>
<evidence type="ECO:0000256" key="3">
    <source>
        <dbReference type="ARBA" id="ARBA00022833"/>
    </source>
</evidence>
<name>A0A8C6WVP9_9GOBI</name>
<evidence type="ECO:0000256" key="5">
    <source>
        <dbReference type="SAM" id="MobiDB-lite"/>
    </source>
</evidence>
<keyword evidence="8" id="KW-1185">Reference proteome</keyword>
<dbReference type="Proteomes" id="UP000694523">
    <property type="component" value="Unplaced"/>
</dbReference>
<organism evidence="7 8">
    <name type="scientific">Neogobius melanostomus</name>
    <name type="common">round goby</name>
    <dbReference type="NCBI Taxonomy" id="47308"/>
    <lineage>
        <taxon>Eukaryota</taxon>
        <taxon>Metazoa</taxon>
        <taxon>Chordata</taxon>
        <taxon>Craniata</taxon>
        <taxon>Vertebrata</taxon>
        <taxon>Euteleostomi</taxon>
        <taxon>Actinopterygii</taxon>
        <taxon>Neopterygii</taxon>
        <taxon>Teleostei</taxon>
        <taxon>Neoteleostei</taxon>
        <taxon>Acanthomorphata</taxon>
        <taxon>Gobiaria</taxon>
        <taxon>Gobiiformes</taxon>
        <taxon>Gobioidei</taxon>
        <taxon>Gobiidae</taxon>
        <taxon>Benthophilinae</taxon>
        <taxon>Neogobiini</taxon>
        <taxon>Neogobius</taxon>
    </lineage>
</organism>
<sequence>MRLAVISMFYLYFSKKEVAEVNFALHESHCRRFLVLCPDCDENVPRSELEEHREEQHALVRCPKCQRKMEKRLLAEHEEEQCPARVEACTYCDLEMPWSELQAHTVVCGSRTERCADCGRYVKLSDRAEHDKTCSDQDLYNEEPGPTQQGAYGPVKTATRKIEVLCKTCMIMFPAEEIKKHEMRCTAAPRWNNEDSSSDDENVSEADFLRLRNLLQGQPQTNTPNGGASWHQTKDPQELGTCPFCQLLLPHITLRWHEGKCKLHKILKHREDAATNV</sequence>
<feature type="zinc finger region" description="TRAF-type" evidence="4">
    <location>
        <begin position="26"/>
        <end position="102"/>
    </location>
</feature>
<evidence type="ECO:0000256" key="2">
    <source>
        <dbReference type="ARBA" id="ARBA00022771"/>
    </source>
</evidence>
<reference evidence="7" key="1">
    <citation type="submission" date="2025-08" db="UniProtKB">
        <authorList>
            <consortium name="Ensembl"/>
        </authorList>
    </citation>
    <scope>IDENTIFICATION</scope>
</reference>
<dbReference type="Pfam" id="PF21366">
    <property type="entry name" value="TRAFD1-XIAF1_ZnF"/>
    <property type="match status" value="1"/>
</dbReference>
<dbReference type="InterPro" id="IPR049439">
    <property type="entry name" value="TRAFD1-XIAF1_Znf"/>
</dbReference>